<feature type="region of interest" description="Disordered" evidence="1">
    <location>
        <begin position="1"/>
        <end position="20"/>
    </location>
</feature>
<gene>
    <name evidence="3" type="ORF">OM076_15115</name>
</gene>
<evidence type="ECO:0000256" key="1">
    <source>
        <dbReference type="SAM" id="MobiDB-lite"/>
    </source>
</evidence>
<dbReference type="Gene3D" id="1.10.10.10">
    <property type="entry name" value="Winged helix-like DNA-binding domain superfamily/Winged helix DNA-binding domain"/>
    <property type="match status" value="1"/>
</dbReference>
<dbReference type="Pfam" id="PF12840">
    <property type="entry name" value="HTH_20"/>
    <property type="match status" value="1"/>
</dbReference>
<evidence type="ECO:0000259" key="2">
    <source>
        <dbReference type="SMART" id="SM00418"/>
    </source>
</evidence>
<dbReference type="InterPro" id="IPR011991">
    <property type="entry name" value="ArsR-like_HTH"/>
</dbReference>
<proteinExistence type="predicted"/>
<dbReference type="InterPro" id="IPR036388">
    <property type="entry name" value="WH-like_DNA-bd_sf"/>
</dbReference>
<dbReference type="Proteomes" id="UP001149140">
    <property type="component" value="Unassembled WGS sequence"/>
</dbReference>
<comment type="caution">
    <text evidence="3">The sequence shown here is derived from an EMBL/GenBank/DDBJ whole genome shotgun (WGS) entry which is preliminary data.</text>
</comment>
<dbReference type="RefSeq" id="WP_270040823.1">
    <property type="nucleotide sequence ID" value="NZ_JAPDOD010000013.1"/>
</dbReference>
<feature type="compositionally biased region" description="Polar residues" evidence="1">
    <location>
        <begin position="1"/>
        <end position="12"/>
    </location>
</feature>
<organism evidence="3 4">
    <name type="scientific">Solirubrobacter ginsenosidimutans</name>
    <dbReference type="NCBI Taxonomy" id="490573"/>
    <lineage>
        <taxon>Bacteria</taxon>
        <taxon>Bacillati</taxon>
        <taxon>Actinomycetota</taxon>
        <taxon>Thermoleophilia</taxon>
        <taxon>Solirubrobacterales</taxon>
        <taxon>Solirubrobacteraceae</taxon>
        <taxon>Solirubrobacter</taxon>
    </lineage>
</organism>
<evidence type="ECO:0000313" key="3">
    <source>
        <dbReference type="EMBL" id="MDA0161606.1"/>
    </source>
</evidence>
<evidence type="ECO:0000313" key="4">
    <source>
        <dbReference type="Proteomes" id="UP001149140"/>
    </source>
</evidence>
<dbReference type="CDD" id="cd00090">
    <property type="entry name" value="HTH_ARSR"/>
    <property type="match status" value="1"/>
</dbReference>
<accession>A0A9X3MTL1</accession>
<feature type="domain" description="HTH arsR-type" evidence="2">
    <location>
        <begin position="23"/>
        <end position="120"/>
    </location>
</feature>
<keyword evidence="4" id="KW-1185">Reference proteome</keyword>
<protein>
    <submittedName>
        <fullName evidence="3">Helix-turn-helix domain-containing protein</fullName>
    </submittedName>
</protein>
<dbReference type="EMBL" id="JAPDOD010000013">
    <property type="protein sequence ID" value="MDA0161606.1"/>
    <property type="molecule type" value="Genomic_DNA"/>
</dbReference>
<dbReference type="InterPro" id="IPR001845">
    <property type="entry name" value="HTH_ArsR_DNA-bd_dom"/>
</dbReference>
<name>A0A9X3MTL1_9ACTN</name>
<dbReference type="SUPFAM" id="SSF46785">
    <property type="entry name" value="Winged helix' DNA-binding domain"/>
    <property type="match status" value="1"/>
</dbReference>
<dbReference type="AlphaFoldDB" id="A0A9X3MTL1"/>
<dbReference type="GO" id="GO:0003700">
    <property type="term" value="F:DNA-binding transcription factor activity"/>
    <property type="evidence" value="ECO:0007669"/>
    <property type="project" value="InterPro"/>
</dbReference>
<dbReference type="InterPro" id="IPR036390">
    <property type="entry name" value="WH_DNA-bd_sf"/>
</dbReference>
<dbReference type="SMART" id="SM00418">
    <property type="entry name" value="HTH_ARSR"/>
    <property type="match status" value="1"/>
</dbReference>
<sequence>MPITASTSSTNGHRPEGETSEARIAKALAHPLRARILQRLGERVASPGELAVELNAPLGVVSYHVRMLRDYDCVELVRTEPVRGALQHFYKATARPNLDEGQWRTLPTTLRGELIGETIQGLVGDLAEAADAGKLEDPALVLSRTPLELDEKGWKKLNKLLARTQEQALAIASESAARGSDDVFPTEVGILHFKRG</sequence>
<reference evidence="3" key="1">
    <citation type="submission" date="2022-10" db="EMBL/GenBank/DDBJ databases">
        <title>The WGS of Solirubrobacter ginsenosidimutans DSM 21036.</title>
        <authorList>
            <person name="Jiang Z."/>
        </authorList>
    </citation>
    <scope>NUCLEOTIDE SEQUENCE</scope>
    <source>
        <strain evidence="3">DSM 21036</strain>
    </source>
</reference>